<accession>A0A9X9PRN6</accession>
<evidence type="ECO:0000313" key="3">
    <source>
        <dbReference type="Proteomes" id="UP000324639"/>
    </source>
</evidence>
<name>A0A9X9PRN6_BLUGR</name>
<evidence type="ECO:0000256" key="1">
    <source>
        <dbReference type="SAM" id="MobiDB-lite"/>
    </source>
</evidence>
<organism evidence="2 3">
    <name type="scientific">Blumeria graminis f. sp. tritici</name>
    <dbReference type="NCBI Taxonomy" id="62690"/>
    <lineage>
        <taxon>Eukaryota</taxon>
        <taxon>Fungi</taxon>
        <taxon>Dikarya</taxon>
        <taxon>Ascomycota</taxon>
        <taxon>Pezizomycotina</taxon>
        <taxon>Leotiomycetes</taxon>
        <taxon>Erysiphales</taxon>
        <taxon>Erysiphaceae</taxon>
        <taxon>Blumeria</taxon>
    </lineage>
</organism>
<proteinExistence type="predicted"/>
<sequence>MKVDLDTNVFYNIGNFWKVIFENKGWSEQTSRIWESYQKDEKAEKKERSKELKKSKDPDYTRDTENLHVAKEEKILGVHMKEREVWDWLNFFSETFLNQLKGHLPELSKD</sequence>
<dbReference type="Proteomes" id="UP000324639">
    <property type="component" value="Chromosome Bgt_-02"/>
</dbReference>
<evidence type="ECO:0000313" key="2">
    <source>
        <dbReference type="EMBL" id="VCU40223.1"/>
    </source>
</evidence>
<protein>
    <submittedName>
        <fullName evidence="2">Bgt-50397</fullName>
    </submittedName>
</protein>
<gene>
    <name evidence="2" type="ORF">BGT96224V316_LOCUS1464</name>
</gene>
<reference evidence="2 3" key="1">
    <citation type="submission" date="2018-08" db="EMBL/GenBank/DDBJ databases">
        <authorList>
            <person name="Muller C M."/>
        </authorList>
    </citation>
    <scope>NUCLEOTIDE SEQUENCE [LARGE SCALE GENOMIC DNA]</scope>
</reference>
<dbReference type="AlphaFoldDB" id="A0A9X9PRN6"/>
<feature type="region of interest" description="Disordered" evidence="1">
    <location>
        <begin position="42"/>
        <end position="63"/>
    </location>
</feature>
<keyword evidence="3" id="KW-1185">Reference proteome</keyword>
<dbReference type="EMBL" id="LR026985">
    <property type="protein sequence ID" value="VCU40223.1"/>
    <property type="molecule type" value="Genomic_DNA"/>
</dbReference>